<keyword evidence="14" id="KW-1185">Reference proteome</keyword>
<dbReference type="PROSITE" id="PS50057">
    <property type="entry name" value="FERM_3"/>
    <property type="match status" value="1"/>
</dbReference>
<dbReference type="FunFam" id="1.20.120.230:FF:000002">
    <property type="entry name" value="Talin 2"/>
    <property type="match status" value="1"/>
</dbReference>
<dbReference type="InterPro" id="IPR014352">
    <property type="entry name" value="FERM/acyl-CoA-bd_prot_sf"/>
</dbReference>
<dbReference type="SMART" id="SM00307">
    <property type="entry name" value="ILWEQ"/>
    <property type="match status" value="1"/>
</dbReference>
<dbReference type="SUPFAM" id="SSF54236">
    <property type="entry name" value="Ubiquitin-like"/>
    <property type="match status" value="1"/>
</dbReference>
<dbReference type="FunFam" id="3.10.20.90:FF:000066">
    <property type="entry name" value="Talin 1"/>
    <property type="match status" value="1"/>
</dbReference>
<dbReference type="Pfam" id="PF08913">
    <property type="entry name" value="VBS"/>
    <property type="match status" value="1"/>
</dbReference>
<dbReference type="GO" id="GO:0005737">
    <property type="term" value="C:cytoplasm"/>
    <property type="evidence" value="ECO:0007669"/>
    <property type="project" value="TreeGrafter"/>
</dbReference>
<evidence type="ECO:0000256" key="8">
    <source>
        <dbReference type="ARBA" id="ARBA00023136"/>
    </source>
</evidence>
<dbReference type="Pfam" id="PF01608">
    <property type="entry name" value="I_LWEQ"/>
    <property type="match status" value="1"/>
</dbReference>
<dbReference type="Gene3D" id="2.30.29.30">
    <property type="entry name" value="Pleckstrin-homology domain (PH domain)/Phosphotyrosine-binding domain (PTB)"/>
    <property type="match status" value="1"/>
</dbReference>
<dbReference type="FunFam" id="1.20.1420.10:FF:000004">
    <property type="entry name" value="Talin 2"/>
    <property type="match status" value="1"/>
</dbReference>
<dbReference type="FunFam" id="1.20.120.230:FF:000009">
    <property type="entry name" value="Talin 2"/>
    <property type="match status" value="1"/>
</dbReference>
<evidence type="ECO:0000256" key="7">
    <source>
        <dbReference type="ARBA" id="ARBA00022949"/>
    </source>
</evidence>
<keyword evidence="5" id="KW-0963">Cytoplasm</keyword>
<dbReference type="Gene3D" id="1.20.80.10">
    <property type="match status" value="1"/>
</dbReference>
<dbReference type="InterPro" id="IPR037438">
    <property type="entry name" value="Talin1/2-RS"/>
</dbReference>
<dbReference type="FunFam" id="1.20.120.230:FF:000004">
    <property type="entry name" value="Talin 2"/>
    <property type="match status" value="1"/>
</dbReference>
<dbReference type="InterPro" id="IPR015224">
    <property type="entry name" value="Talin_cent"/>
</dbReference>
<dbReference type="CDD" id="cd17172">
    <property type="entry name" value="FERM_F0_TLN2"/>
    <property type="match status" value="1"/>
</dbReference>
<dbReference type="InterPro" id="IPR057346">
    <property type="entry name" value="Talin1/2_VBS2"/>
</dbReference>
<dbReference type="InterPro" id="IPR011993">
    <property type="entry name" value="PH-like_dom_sf"/>
</dbReference>
<keyword evidence="7" id="KW-0965">Cell junction</keyword>
<dbReference type="GO" id="GO:0005886">
    <property type="term" value="C:plasma membrane"/>
    <property type="evidence" value="ECO:0007669"/>
    <property type="project" value="UniProtKB-SubCell"/>
</dbReference>
<dbReference type="CDD" id="cd10569">
    <property type="entry name" value="FERM_C_Talin"/>
    <property type="match status" value="1"/>
</dbReference>
<dbReference type="InterPro" id="IPR035963">
    <property type="entry name" value="FERM_2"/>
</dbReference>
<dbReference type="InterPro" id="IPR054060">
    <property type="entry name" value="TLN1-like_RS"/>
</dbReference>
<dbReference type="SMART" id="SM01244">
    <property type="entry name" value="IRS"/>
    <property type="match status" value="1"/>
</dbReference>
<dbReference type="InterPro" id="IPR019749">
    <property type="entry name" value="Band_41_domain"/>
</dbReference>
<dbReference type="FunFam" id="1.20.120.230:FF:000005">
    <property type="entry name" value="Talin 1"/>
    <property type="match status" value="1"/>
</dbReference>
<dbReference type="GO" id="GO:0005200">
    <property type="term" value="F:structural constituent of cytoskeleton"/>
    <property type="evidence" value="ECO:0007669"/>
    <property type="project" value="InterPro"/>
</dbReference>
<dbReference type="SMART" id="SM00295">
    <property type="entry name" value="B41"/>
    <property type="match status" value="1"/>
</dbReference>
<feature type="coiled-coil region" evidence="10">
    <location>
        <begin position="2472"/>
        <end position="2499"/>
    </location>
</feature>
<keyword evidence="9" id="KW-0206">Cytoskeleton</keyword>
<sequence length="2513" mass="268070">MVALSLKICVRQCNVVKTMQFEPSTAVYDACRVIRERVPEAQTGQASDYGLFLSDDDPRKGIWLEAGRTLDYYMLRNGDILEYKKKQRPQKIRMLDGSVKTVMVDDSKTVGELLVTICSRIGITNYEEYSLIQESIEEKKEESTGTLKKDRTLLRDERKMEKLKAKLHTDDDLNWLDHSRTFREQGVDESETLLLRRKFFYSDQNVDSRDPVQLNLLYVQARDDILNGSHPVSFEKACEFGGFQAQIQFGPHLYLFLVCFWKALVLPKCYGTLLQEHKNCGEMTEIEAKVKYVKLARSLRTYGVSFFLVKEKMKGKNKLVPRLLGVTKDSVMRVDEKTKEVLQEWPLTTVKRWAASPKSFTLDFGEYQESYYSVQTTEGEQISQLIAGYIDIILKKKQSKDRFGLEGDEESTMLEESVSPKKPTILQQQFNRTGKVEHGSVALPAVMRSGSSGPETFNIGIMPSPQQQVTTGQMHRGHMPPLTSAQQALMGTINTSMHAVQQAQADLSEVDNLPPLGQDMASRVWVQNKVDESKHEIHSQVDAITAGTASVVNLTAGDPVDTDYTAVGCAITTISSNLTEMSKGVKLLAALMDDEVGSGEDLLKAARTLASAVSDLLKAVQPTSGEPRQTVLTAAGSIGQASGELLRQIGENETDERFQVMRGVSPYCDVLMSLAKAVANAAAMLVLKAKNVAQVAEDAVLQNRVIAAATQCALSTSQLVACAKVVSPTISSPVCQEQLIEAGKLVDRSVENCVRACQAATDDSELLKQVSAAASVVSQALNDLLQHVRQFASRGEPIGRYDQATDTIMCVTESIFSSMGDAGEMVRQARVLAQATSDLVNAMRSDAEAEIDMENSKKLLAAAKLLADSTARMVEAAKGAAANPENEDQQQRLREAAEGLRVATNAAAQNAIKKKIVNRLEIAAKQAAAAATQTIAASQNAAVSNKNTAAHQQLVQSCKNVADHIPQLVQGVRGSQAQAEDLSAQLALINSSQNFLQPGSKMVASAKAAVPTVTDQAAAMQLSQCAKNLATSLAELRTASQKAHEACGPMEIDSALNTVQTLKNELQDAKMAAVDGQLKPLPGETLEKCTQDLGSTSKAVGSSMAQLLTCAAQGNEHYTGVAARETAQALKTLAQAARGVAASTTDPASAHAMLDSARDVMEGSAVLIQEAKQALAAPGDADSQQRLAQVAKAVSHSLNNCVNCLPGQKDVDVALKSIGESSKKLLVDLLPPSSKSFQEAQSELNQAAADLNQSAGEVVHATRGQSGELAAASGKFSDDFDEFLDAGIEMAGQAQDQIQVIGNLKSISMASSKLLLAAKSLSVDPGAPNAKNLLAAAARAVTESINQLITLCTQQAPGQKECDNALRELETVKGMLDNPNEPVSDLSYFDCIEGVMENSKVLGESMAGISQNAKTGDLLVFGECVGVASKALCGLTEAAAQAAYLVGISDPNSQAGQQGLVDPIQFARANQAIQMACQNLVDPVLSAATIVAKHTSALCNACRIASSKTANPVAKRHFVQSAKEVANSTANLVKTIKALDGDFSEENRNKCRIATAPLIEAVENLTAFASNPEFVSIPAQISVEGSRAQEPILVSAKTMLESSSLLIKTARSLAINPKDPPTWSVLAGHSHTVSDSIKSLITSIRDKAPGQRECDFSIDGINRCIRDIEQASLAAVSQSLATRDDISVEALQEQLTSVVQEIGHLIDPIATAARGEAAQLGHKVTQLASYFEPLVSAAVGVASKTLNHQQQMTVLDQSKTLAESALQILYAAKEGGGNPKASHTHDAITEAAQLMKEAVDDIMVTLNEAASEVGMVGGMVDSIAEAMTKLDEGTPPDPKGTFVDYQTTVVKYSKAIAVTAQEMMTKSVTNPEELGGLASQMTNDYGHLALQGRMAAATAEPEEIGFQIKTRVQELGHGCIFLVQKAGALQICPTDSYTKRELIECARAVTEKVSLVLSALQAGNKGTQACITAASAVSGIIADLDTTIMFATAGTLNAENNESFADHRENILKTAKALVEDTKLLVSGAASSQDKLAQAAQSSANTITQLAEVVKLGAASLGSDDPETQVVLINAIKDVAKALSDLIGATKGAASKPADDPSMYQLKGAAKVMVTNVTSLLKTVKAVEDEATRGTRALEATIEYIKQELTVFQSSEVPEKTSTPEESIRMTKGITMATAKAVAAGNSCRQEDVIATANLSRKAVADMLTACKTSIFTRVPWESSSILESLLKSTPELKHQLASFSKRVAGAVTELIQSAEAMKGTEWVDPEDPTVIAETELLGAAASIEAAAKKLEQLKPRAKPKQADETLDFEEQILEAAKSIAAATSALVKSASAAQRELVAQGKVGAIPANAADDGQWSQGLISAARMVAAATSNLCEAANASVQGHASEEKLISSAKQVAASTAQLLVACKVKADHDSEAMRRLQAAGNAVKRASDNLVRAAQKAAFGKAEDDDVVVKTKFVGGIAQIIAAQEEMLKKERELEEARKKLAQIRQQQYKFLPTELREDEG</sequence>
<dbReference type="Pfam" id="PF16511">
    <property type="entry name" value="FERM_f0"/>
    <property type="match status" value="1"/>
</dbReference>
<dbReference type="GO" id="GO:0001726">
    <property type="term" value="C:ruffle"/>
    <property type="evidence" value="ECO:0007669"/>
    <property type="project" value="InterPro"/>
</dbReference>
<dbReference type="FunFam" id="1.20.1420.10:FF:000006">
    <property type="entry name" value="Talin 2"/>
    <property type="match status" value="1"/>
</dbReference>
<dbReference type="Pfam" id="PF09379">
    <property type="entry name" value="FERM_N"/>
    <property type="match status" value="1"/>
</dbReference>
<dbReference type="InterPro" id="IPR015009">
    <property type="entry name" value="Vinculin-bd_dom"/>
</dbReference>
<dbReference type="GO" id="GO:0051015">
    <property type="term" value="F:actin filament binding"/>
    <property type="evidence" value="ECO:0007669"/>
    <property type="project" value="InterPro"/>
</dbReference>
<evidence type="ECO:0000313" key="14">
    <source>
        <dbReference type="Proteomes" id="UP000694410"/>
    </source>
</evidence>
<keyword evidence="6" id="KW-0597">Phosphoprotein</keyword>
<dbReference type="Gene3D" id="1.20.1410.10">
    <property type="entry name" value="I/LWEQ domain"/>
    <property type="match status" value="1"/>
</dbReference>
<dbReference type="Gene3D" id="1.20.1420.10">
    <property type="entry name" value="Talin, central domain"/>
    <property type="match status" value="7"/>
</dbReference>
<dbReference type="InterPro" id="IPR019748">
    <property type="entry name" value="FERM_central"/>
</dbReference>
<evidence type="ECO:0000259" key="12">
    <source>
        <dbReference type="PROSITE" id="PS50945"/>
    </source>
</evidence>
<dbReference type="Gene3D" id="3.10.20.90">
    <property type="entry name" value="Phosphatidylinositol 3-kinase Catalytic Subunit, Chain A, domain 1"/>
    <property type="match status" value="3"/>
</dbReference>
<evidence type="ECO:0000256" key="4">
    <source>
        <dbReference type="ARBA" id="ARBA00022475"/>
    </source>
</evidence>
<protein>
    <submittedName>
        <fullName evidence="13">Talin 2</fullName>
    </submittedName>
</protein>
<dbReference type="InterPro" id="IPR029071">
    <property type="entry name" value="Ubiquitin-like_domsf"/>
</dbReference>
<dbReference type="CDD" id="cd12150">
    <property type="entry name" value="talin-RS"/>
    <property type="match status" value="1"/>
</dbReference>
<dbReference type="Pfam" id="PF21865">
    <property type="entry name" value="TLN1-like_RS"/>
    <property type="match status" value="3"/>
</dbReference>
<evidence type="ECO:0000256" key="10">
    <source>
        <dbReference type="SAM" id="Coils"/>
    </source>
</evidence>
<evidence type="ECO:0000256" key="2">
    <source>
        <dbReference type="ARBA" id="ARBA00004246"/>
    </source>
</evidence>
<keyword evidence="10" id="KW-0175">Coiled coil</keyword>
<dbReference type="InterPro" id="IPR032425">
    <property type="entry name" value="FERM_f0"/>
</dbReference>
<dbReference type="FunFam" id="1.20.80.10:FF:000007">
    <property type="entry name" value="Talin 2"/>
    <property type="match status" value="1"/>
</dbReference>
<dbReference type="CDD" id="cd17174">
    <property type="entry name" value="FERM_F1_TLN2"/>
    <property type="match status" value="1"/>
</dbReference>
<dbReference type="Pfam" id="PF21896">
    <property type="entry name" value="Talin_IBS2B"/>
    <property type="match status" value="2"/>
</dbReference>
<evidence type="ECO:0000256" key="1">
    <source>
        <dbReference type="ARBA" id="ARBA00004245"/>
    </source>
</evidence>
<dbReference type="InterPro" id="IPR054082">
    <property type="entry name" value="Talin_IBS2B"/>
</dbReference>
<dbReference type="Pfam" id="PF25177">
    <property type="entry name" value="Talin_VBS2"/>
    <property type="match status" value="1"/>
</dbReference>
<dbReference type="CDD" id="cd14473">
    <property type="entry name" value="FERM_B-lobe"/>
    <property type="match status" value="1"/>
</dbReference>
<dbReference type="GO" id="GO:0005856">
    <property type="term" value="C:cytoskeleton"/>
    <property type="evidence" value="ECO:0007669"/>
    <property type="project" value="UniProtKB-SubCell"/>
</dbReference>
<dbReference type="InterPro" id="IPR000299">
    <property type="entry name" value="FERM_domain"/>
</dbReference>
<dbReference type="SUPFAM" id="SSF47031">
    <property type="entry name" value="Second domain of FERM"/>
    <property type="match status" value="1"/>
</dbReference>
<dbReference type="Gene3D" id="1.20.120.230">
    <property type="entry name" value="Alpha-catenin/vinculin-like"/>
    <property type="match status" value="5"/>
</dbReference>
<dbReference type="PANTHER" id="PTHR19981">
    <property type="entry name" value="TALIN"/>
    <property type="match status" value="1"/>
</dbReference>
<dbReference type="GO" id="GO:0030036">
    <property type="term" value="P:actin cytoskeleton organization"/>
    <property type="evidence" value="ECO:0007669"/>
    <property type="project" value="TreeGrafter"/>
</dbReference>
<dbReference type="SUPFAM" id="SSF50729">
    <property type="entry name" value="PH domain-like"/>
    <property type="match status" value="1"/>
</dbReference>
<dbReference type="InterPro" id="IPR035964">
    <property type="entry name" value="I/LWEQ_dom_sf"/>
</dbReference>
<evidence type="ECO:0000313" key="13">
    <source>
        <dbReference type="Ensembl" id="ENSCCEP00000026467.1"/>
    </source>
</evidence>
<evidence type="ECO:0000256" key="5">
    <source>
        <dbReference type="ARBA" id="ARBA00022490"/>
    </source>
</evidence>
<organism evidence="13 14">
    <name type="scientific">Cyanistes caeruleus</name>
    <name type="common">Eurasian blue tit</name>
    <name type="synonym">Parus caeruleus</name>
    <dbReference type="NCBI Taxonomy" id="156563"/>
    <lineage>
        <taxon>Eukaryota</taxon>
        <taxon>Metazoa</taxon>
        <taxon>Chordata</taxon>
        <taxon>Craniata</taxon>
        <taxon>Vertebrata</taxon>
        <taxon>Euteleostomi</taxon>
        <taxon>Archelosauria</taxon>
        <taxon>Archosauria</taxon>
        <taxon>Dinosauria</taxon>
        <taxon>Saurischia</taxon>
        <taxon>Theropoda</taxon>
        <taxon>Coelurosauria</taxon>
        <taxon>Aves</taxon>
        <taxon>Neognathae</taxon>
        <taxon>Neoaves</taxon>
        <taxon>Telluraves</taxon>
        <taxon>Australaves</taxon>
        <taxon>Passeriformes</taxon>
        <taxon>Paridae</taxon>
        <taxon>Cyanistes</taxon>
    </lineage>
</organism>
<dbReference type="FunFam" id="1.20.1410.10:FF:000001">
    <property type="entry name" value="Talin 2"/>
    <property type="match status" value="1"/>
</dbReference>
<dbReference type="InterPro" id="IPR019747">
    <property type="entry name" value="FERM_CS"/>
</dbReference>
<name>A0A8C0VNA1_CYACU</name>
<dbReference type="InterPro" id="IPR002404">
    <property type="entry name" value="IRS_PTB"/>
</dbReference>
<reference evidence="13" key="2">
    <citation type="submission" date="2025-09" db="UniProtKB">
        <authorList>
            <consortium name="Ensembl"/>
        </authorList>
    </citation>
    <scope>IDENTIFICATION</scope>
</reference>
<proteinExistence type="predicted"/>
<dbReference type="Ensembl" id="ENSCCET00000039353.1">
    <property type="protein sequence ID" value="ENSCCEP00000026467.1"/>
    <property type="gene ID" value="ENSCCEG00000020879.1"/>
</dbReference>
<evidence type="ECO:0000256" key="3">
    <source>
        <dbReference type="ARBA" id="ARBA00004413"/>
    </source>
</evidence>
<dbReference type="FunFam" id="2.30.29.30:FF:000028">
    <property type="entry name" value="Talin 2"/>
    <property type="match status" value="1"/>
</dbReference>
<dbReference type="PROSITE" id="PS00661">
    <property type="entry name" value="FERM_2"/>
    <property type="match status" value="1"/>
</dbReference>
<dbReference type="InterPro" id="IPR036723">
    <property type="entry name" value="Alpha-catenin/vinculin-like_sf"/>
</dbReference>
<gene>
    <name evidence="13" type="primary">TLN2</name>
</gene>
<keyword evidence="8" id="KW-0472">Membrane</keyword>
<dbReference type="FunFam" id="1.20.120.230:FF:000003">
    <property type="entry name" value="Talin 2"/>
    <property type="match status" value="1"/>
</dbReference>
<dbReference type="FunFam" id="1.20.1420.10:FF:000002">
    <property type="entry name" value="Talin 2"/>
    <property type="match status" value="1"/>
</dbReference>
<dbReference type="InterPro" id="IPR036476">
    <property type="entry name" value="Talin_cent_sf"/>
</dbReference>
<dbReference type="GO" id="GO:0034329">
    <property type="term" value="P:cell junction assembly"/>
    <property type="evidence" value="ECO:0007669"/>
    <property type="project" value="UniProtKB-ARBA"/>
</dbReference>
<evidence type="ECO:0000256" key="6">
    <source>
        <dbReference type="ARBA" id="ARBA00022553"/>
    </source>
</evidence>
<feature type="domain" description="I/LWEQ" evidence="12">
    <location>
        <begin position="2265"/>
        <end position="2504"/>
    </location>
</feature>
<dbReference type="Pfam" id="PF09141">
    <property type="entry name" value="Talin_middle"/>
    <property type="match status" value="1"/>
</dbReference>
<dbReference type="SUPFAM" id="SSF109880">
    <property type="entry name" value="A middle domain of Talin 1"/>
    <property type="match status" value="1"/>
</dbReference>
<comment type="subcellular location">
    <subcellularLocation>
        <location evidence="2">Cell junction</location>
        <location evidence="2">Focal adhesion</location>
    </subcellularLocation>
    <subcellularLocation>
        <location evidence="3">Cell membrane</location>
        <topology evidence="3">Peripheral membrane protein</topology>
        <orientation evidence="3">Cytoplasmic side</orientation>
    </subcellularLocation>
    <subcellularLocation>
        <location evidence="1">Cytoplasm</location>
        <location evidence="1">Cytoskeleton</location>
    </subcellularLocation>
</comment>
<dbReference type="GO" id="GO:0005925">
    <property type="term" value="C:focal adhesion"/>
    <property type="evidence" value="ECO:0007669"/>
    <property type="project" value="UniProtKB-SubCell"/>
</dbReference>
<dbReference type="InterPro" id="IPR049108">
    <property type="entry name" value="Talin_R4"/>
</dbReference>
<dbReference type="Pfam" id="PF21692">
    <property type="entry name" value="Talin_R4"/>
    <property type="match status" value="1"/>
</dbReference>
<dbReference type="Pfam" id="PF02174">
    <property type="entry name" value="IRS"/>
    <property type="match status" value="1"/>
</dbReference>
<dbReference type="FunFam" id="1.20.1420.10:FF:000005">
    <property type="entry name" value="Talin 2"/>
    <property type="match status" value="1"/>
</dbReference>
<dbReference type="SUPFAM" id="SSF47220">
    <property type="entry name" value="alpha-catenin/vinculin-like"/>
    <property type="match status" value="5"/>
</dbReference>
<dbReference type="Proteomes" id="UP000694410">
    <property type="component" value="Unplaced"/>
</dbReference>
<dbReference type="GO" id="GO:0005178">
    <property type="term" value="F:integrin binding"/>
    <property type="evidence" value="ECO:0007669"/>
    <property type="project" value="TreeGrafter"/>
</dbReference>
<dbReference type="Pfam" id="PF00373">
    <property type="entry name" value="FERM_M"/>
    <property type="match status" value="1"/>
</dbReference>
<dbReference type="GO" id="GO:0098609">
    <property type="term" value="P:cell-cell adhesion"/>
    <property type="evidence" value="ECO:0007669"/>
    <property type="project" value="TreeGrafter"/>
</dbReference>
<dbReference type="InterPro" id="IPR018979">
    <property type="entry name" value="FERM_N"/>
</dbReference>
<evidence type="ECO:0000256" key="9">
    <source>
        <dbReference type="ARBA" id="ARBA00023212"/>
    </source>
</evidence>
<keyword evidence="4" id="KW-1003">Cell membrane</keyword>
<dbReference type="FunFam" id="3.10.20.90:FF:000028">
    <property type="entry name" value="Talin 2"/>
    <property type="match status" value="1"/>
</dbReference>
<dbReference type="InterPro" id="IPR002558">
    <property type="entry name" value="ILWEQ_dom"/>
</dbReference>
<accession>A0A8C0VNA1</accession>
<dbReference type="FunFam" id="1.20.1420.10:FF:000001">
    <property type="entry name" value="Talin 2"/>
    <property type="match status" value="1"/>
</dbReference>
<reference evidence="13" key="1">
    <citation type="submission" date="2025-08" db="UniProtKB">
        <authorList>
            <consortium name="Ensembl"/>
        </authorList>
    </citation>
    <scope>IDENTIFICATION</scope>
</reference>
<feature type="domain" description="FERM" evidence="11">
    <location>
        <begin position="88"/>
        <end position="397"/>
    </location>
</feature>
<dbReference type="PANTHER" id="PTHR19981:SF34">
    <property type="entry name" value="TALIN-2"/>
    <property type="match status" value="1"/>
</dbReference>
<evidence type="ECO:0000259" key="11">
    <source>
        <dbReference type="PROSITE" id="PS50057"/>
    </source>
</evidence>
<dbReference type="SUPFAM" id="SSF109885">
    <property type="entry name" value="I/LWEQ domain"/>
    <property type="match status" value="5"/>
</dbReference>
<dbReference type="PROSITE" id="PS50945">
    <property type="entry name" value="I_LWEQ"/>
    <property type="match status" value="1"/>
</dbReference>